<gene>
    <name evidence="2" type="ORF">PUN28_017959</name>
</gene>
<dbReference type="Proteomes" id="UP001430953">
    <property type="component" value="Unassembled WGS sequence"/>
</dbReference>
<comment type="caution">
    <text evidence="2">The sequence shown here is derived from an EMBL/GenBank/DDBJ whole genome shotgun (WGS) entry which is preliminary data.</text>
</comment>
<reference evidence="2 3" key="1">
    <citation type="submission" date="2023-03" db="EMBL/GenBank/DDBJ databases">
        <title>High recombination rates correlate with genetic variation in Cardiocondyla obscurior ants.</title>
        <authorList>
            <person name="Errbii M."/>
        </authorList>
    </citation>
    <scope>NUCLEOTIDE SEQUENCE [LARGE SCALE GENOMIC DNA]</scope>
    <source>
        <strain evidence="2">Alpha-2009</strain>
        <tissue evidence="2">Whole body</tissue>
    </source>
</reference>
<dbReference type="AlphaFoldDB" id="A0AAW2EKM1"/>
<feature type="compositionally biased region" description="Basic residues" evidence="1">
    <location>
        <begin position="13"/>
        <end position="25"/>
    </location>
</feature>
<evidence type="ECO:0000256" key="1">
    <source>
        <dbReference type="SAM" id="MobiDB-lite"/>
    </source>
</evidence>
<sequence>MNVQTGSVDPGLPRRRKVRRGRRKPLLRDASSPDSTTGPLTPRIIAVETFPPGRPLVTVKPKPEQPAPAGSPQPQPTLPPLPQGLPPLALRPWAPCPLRLPPPQLTRPPLSALIPGDIRAYRLTSPRYRIPSTPRPLPITQGTQTNGTPHAIQHAPVTTEVGTQTDLWATTFASDSEPVTYPGDEKWGPIKVTITAPISFTENVESSTGTRLFGFCGKHPSGAI</sequence>
<protein>
    <submittedName>
        <fullName evidence="2">Uncharacterized protein</fullName>
    </submittedName>
</protein>
<evidence type="ECO:0000313" key="2">
    <source>
        <dbReference type="EMBL" id="KAL0102382.1"/>
    </source>
</evidence>
<evidence type="ECO:0000313" key="3">
    <source>
        <dbReference type="Proteomes" id="UP001430953"/>
    </source>
</evidence>
<dbReference type="EMBL" id="JADYXP020000022">
    <property type="protein sequence ID" value="KAL0102382.1"/>
    <property type="molecule type" value="Genomic_DNA"/>
</dbReference>
<proteinExistence type="predicted"/>
<organism evidence="2 3">
    <name type="scientific">Cardiocondyla obscurior</name>
    <dbReference type="NCBI Taxonomy" id="286306"/>
    <lineage>
        <taxon>Eukaryota</taxon>
        <taxon>Metazoa</taxon>
        <taxon>Ecdysozoa</taxon>
        <taxon>Arthropoda</taxon>
        <taxon>Hexapoda</taxon>
        <taxon>Insecta</taxon>
        <taxon>Pterygota</taxon>
        <taxon>Neoptera</taxon>
        <taxon>Endopterygota</taxon>
        <taxon>Hymenoptera</taxon>
        <taxon>Apocrita</taxon>
        <taxon>Aculeata</taxon>
        <taxon>Formicoidea</taxon>
        <taxon>Formicidae</taxon>
        <taxon>Myrmicinae</taxon>
        <taxon>Cardiocondyla</taxon>
    </lineage>
</organism>
<feature type="region of interest" description="Disordered" evidence="1">
    <location>
        <begin position="1"/>
        <end position="86"/>
    </location>
</feature>
<keyword evidence="3" id="KW-1185">Reference proteome</keyword>
<feature type="compositionally biased region" description="Pro residues" evidence="1">
    <location>
        <begin position="64"/>
        <end position="85"/>
    </location>
</feature>
<accession>A0AAW2EKM1</accession>
<name>A0AAW2EKM1_9HYME</name>